<dbReference type="STRING" id="6248.A0A0K0E8U8"/>
<dbReference type="WBParaSite" id="SSTP_0000593100.1">
    <property type="protein sequence ID" value="SSTP_0000593100.1"/>
    <property type="gene ID" value="SSTP_0000593100"/>
</dbReference>
<feature type="region of interest" description="Disordered" evidence="1">
    <location>
        <begin position="359"/>
        <end position="382"/>
    </location>
</feature>
<dbReference type="InterPro" id="IPR024395">
    <property type="entry name" value="CLASP_N_dom"/>
</dbReference>
<evidence type="ECO:0000259" key="2">
    <source>
        <dbReference type="SMART" id="SM01349"/>
    </source>
</evidence>
<dbReference type="Proteomes" id="UP000035681">
    <property type="component" value="Unplaced"/>
</dbReference>
<dbReference type="Gene3D" id="1.25.10.10">
    <property type="entry name" value="Leucine-rich Repeat Variant"/>
    <property type="match status" value="3"/>
</dbReference>
<dbReference type="GO" id="GO:0000278">
    <property type="term" value="P:mitotic cell cycle"/>
    <property type="evidence" value="ECO:0007669"/>
    <property type="project" value="UniProtKB-ARBA"/>
</dbReference>
<feature type="compositionally biased region" description="Low complexity" evidence="1">
    <location>
        <begin position="364"/>
        <end position="376"/>
    </location>
</feature>
<dbReference type="SUPFAM" id="SSF48371">
    <property type="entry name" value="ARM repeat"/>
    <property type="match status" value="1"/>
</dbReference>
<dbReference type="GO" id="GO:0005881">
    <property type="term" value="C:cytoplasmic microtubule"/>
    <property type="evidence" value="ECO:0007669"/>
    <property type="project" value="TreeGrafter"/>
</dbReference>
<dbReference type="InterPro" id="IPR011989">
    <property type="entry name" value="ARM-like"/>
</dbReference>
<feature type="domain" description="TOG" evidence="2">
    <location>
        <begin position="36"/>
        <end position="282"/>
    </location>
</feature>
<dbReference type="GO" id="GO:0000226">
    <property type="term" value="P:microtubule cytoskeleton organization"/>
    <property type="evidence" value="ECO:0007669"/>
    <property type="project" value="UniProtKB-ARBA"/>
</dbReference>
<dbReference type="SMART" id="SM01349">
    <property type="entry name" value="TOG"/>
    <property type="match status" value="2"/>
</dbReference>
<sequence length="950" mass="106537">MSSKGSRGPSAPRVVSVSAKNTGTAGACTINDFENNFYNVPKISIANGSELMSFFNDKIFPGLNASDIDWEKRVLALKHLRSIVVCEAHLLPEFLDKILPNLEVPLEKAIKDLRSQVVREAAYTIALYCKEMGAKLYRVVDLMFQPAISVVQSSAKVMSTSATILFNYITKYVRHHKLIQRVVSVMVHKSREIRRSGSTMIKTILEHWEDSEVFKEMGSICDAVFKAINDADPEVRELGRSCFYLLEEKYKDEAEKVYKMLDPSKKRSLNGGLATSSSSRSIVDAISASKPNTASSIRSSAYARATSEIDTTSARRAMMTSKYGSSTRPPLLGKSSLIQRNSAGTLASRKNNINTLTKLSQGLPSTSQPSSRSGSPKGLAKNFNRIKISETPKVALTSKMSKVSSRPGVGLGTVPFELDNDARMESAAFMDAINKCNTLSDKREALTALRQILEHGRPLVNLDIDKAFQCLWKLYKESQNRPTGELMSALDVLFKKYNEYLVTHLNEIYPRILMKMANDTQPLLRSAHLKLLEQVKRIFSAKDRFASLTAYLQNPLHSPHVKAKQLLLKEYAEIIPYLDSQTLRSTAAFVPSFLKILHILESSKNDQFTGDVELICKELLNLDAAALSELINIHLTPQQRQRVLSFINKTKISMSPLKTRQENVIGQIKDYVSSTNNYNSSYTNGRERSYDNNAPTSTSSTCSNLDYDTSKFFYTNAIEFKHDVDEQNRIITAIQAELMPDNDSIHKSQAAKALEVLTKDKCFTLWDTHFGSTLMLLIQNLSADDDNLVTNVACALKELISKEHTRLGEYYAYLIKSFISVKRRSDRIHKALDNCSDAMAKFLPASTLIETLIPHLKVDDPEQLTNALKLLGKVFEYIPLSEAIPYLSRVCPYVVECIGHTTSSVRRGTIICMVSIINKCGRSKVDQYLIKFDRSQIRLLEVYLEKSQPK</sequence>
<organism evidence="4">
    <name type="scientific">Strongyloides stercoralis</name>
    <name type="common">Threadworm</name>
    <dbReference type="NCBI Taxonomy" id="6248"/>
    <lineage>
        <taxon>Eukaryota</taxon>
        <taxon>Metazoa</taxon>
        <taxon>Ecdysozoa</taxon>
        <taxon>Nematoda</taxon>
        <taxon>Chromadorea</taxon>
        <taxon>Rhabditida</taxon>
        <taxon>Tylenchina</taxon>
        <taxon>Panagrolaimomorpha</taxon>
        <taxon>Strongyloidoidea</taxon>
        <taxon>Strongyloididae</taxon>
        <taxon>Strongyloides</taxon>
    </lineage>
</organism>
<dbReference type="PANTHER" id="PTHR21567:SF9">
    <property type="entry name" value="CLIP-ASSOCIATING PROTEIN"/>
    <property type="match status" value="1"/>
</dbReference>
<dbReference type="InterPro" id="IPR016024">
    <property type="entry name" value="ARM-type_fold"/>
</dbReference>
<protein>
    <submittedName>
        <fullName evidence="4 5">TOG domain-containing protein</fullName>
    </submittedName>
</protein>
<feature type="domain" description="TOG" evidence="2">
    <location>
        <begin position="719"/>
        <end position="950"/>
    </location>
</feature>
<evidence type="ECO:0000256" key="1">
    <source>
        <dbReference type="SAM" id="MobiDB-lite"/>
    </source>
</evidence>
<evidence type="ECO:0000313" key="5">
    <source>
        <dbReference type="WBParaSite" id="TCONS_00001109.p1"/>
    </source>
</evidence>
<dbReference type="GO" id="GO:0008017">
    <property type="term" value="F:microtubule binding"/>
    <property type="evidence" value="ECO:0007669"/>
    <property type="project" value="TreeGrafter"/>
</dbReference>
<reference evidence="4" key="1">
    <citation type="submission" date="2015-08" db="UniProtKB">
        <authorList>
            <consortium name="WormBaseParasite"/>
        </authorList>
    </citation>
    <scope>IDENTIFICATION</scope>
</reference>
<dbReference type="WBParaSite" id="TCONS_00001109.p1">
    <property type="protein sequence ID" value="TCONS_00001109.p1"/>
    <property type="gene ID" value="XLOC_001040"/>
</dbReference>
<dbReference type="PANTHER" id="PTHR21567">
    <property type="entry name" value="CLASP"/>
    <property type="match status" value="1"/>
</dbReference>
<dbReference type="InterPro" id="IPR034085">
    <property type="entry name" value="TOG"/>
</dbReference>
<accession>A0A0K0E8U8</accession>
<proteinExistence type="predicted"/>
<feature type="region of interest" description="Disordered" evidence="1">
    <location>
        <begin position="306"/>
        <end position="334"/>
    </location>
</feature>
<keyword evidence="3" id="KW-1185">Reference proteome</keyword>
<evidence type="ECO:0000313" key="3">
    <source>
        <dbReference type="Proteomes" id="UP000035681"/>
    </source>
</evidence>
<dbReference type="Pfam" id="PF12348">
    <property type="entry name" value="CLASP_N"/>
    <property type="match status" value="1"/>
</dbReference>
<dbReference type="AlphaFoldDB" id="A0A0K0E8U8"/>
<name>A0A0K0E8U8_STRER</name>
<evidence type="ECO:0000313" key="4">
    <source>
        <dbReference type="WBParaSite" id="SSTP_0000593100.1"/>
    </source>
</evidence>
<dbReference type="GO" id="GO:0005819">
    <property type="term" value="C:spindle"/>
    <property type="evidence" value="ECO:0007669"/>
    <property type="project" value="UniProtKB-ARBA"/>
</dbReference>